<evidence type="ECO:0008006" key="4">
    <source>
        <dbReference type="Google" id="ProtNLM"/>
    </source>
</evidence>
<evidence type="ECO:0000256" key="1">
    <source>
        <dbReference type="SAM" id="SignalP"/>
    </source>
</evidence>
<comment type="caution">
    <text evidence="2">The sequence shown here is derived from an EMBL/GenBank/DDBJ whole genome shotgun (WGS) entry which is preliminary data.</text>
</comment>
<dbReference type="RefSeq" id="WP_243801268.1">
    <property type="nucleotide sequence ID" value="NZ_JALHAT010000026.1"/>
</dbReference>
<feature type="signal peptide" evidence="1">
    <location>
        <begin position="1"/>
        <end position="21"/>
    </location>
</feature>
<sequence length="219" mass="22834">MNARRLTATVLFSAAAATALSACKSEGEIVLNSGVGITAVRSACPAVGIPDYTGDITLFGPGGAKTADNIDVTATMTQVRAQCGEGTDKVTSQVNFLVRAQRSDTNGARSVTLPYFVSVLQGGNSVVSKRIGQVTLQFADGEARAEATANGSAFIDRGAATLPPEVRDRITAKRRPGDQDAALDPLADPTVRAAVTRATFEVLVGFQLNDEQIAYNATR</sequence>
<keyword evidence="1" id="KW-0732">Signal</keyword>
<gene>
    <name evidence="2" type="ORF">MTR65_13720</name>
</gene>
<evidence type="ECO:0000313" key="2">
    <source>
        <dbReference type="EMBL" id="MCJ1961749.1"/>
    </source>
</evidence>
<reference evidence="2" key="1">
    <citation type="submission" date="2022-03" db="EMBL/GenBank/DDBJ databases">
        <title>Identification of a novel bacterium isolated from mangrove sediments.</title>
        <authorList>
            <person name="Pan X."/>
        </authorList>
    </citation>
    <scope>NUCLEOTIDE SEQUENCE</scope>
    <source>
        <strain evidence="2">B2637</strain>
    </source>
</reference>
<protein>
    <recommendedName>
        <fullName evidence="4">Lipoprotein</fullName>
    </recommendedName>
</protein>
<name>A0ABT0AEX6_9SPHN</name>
<dbReference type="PROSITE" id="PS51257">
    <property type="entry name" value="PROKAR_LIPOPROTEIN"/>
    <property type="match status" value="1"/>
</dbReference>
<feature type="chain" id="PRO_5045249488" description="Lipoprotein" evidence="1">
    <location>
        <begin position="22"/>
        <end position="219"/>
    </location>
</feature>
<dbReference type="EMBL" id="JALHAT010000026">
    <property type="protein sequence ID" value="MCJ1961749.1"/>
    <property type="molecule type" value="Genomic_DNA"/>
</dbReference>
<evidence type="ECO:0000313" key="3">
    <source>
        <dbReference type="Proteomes" id="UP001162802"/>
    </source>
</evidence>
<organism evidence="2 3">
    <name type="scientific">Novosphingobium mangrovi</name>
    <name type="common">ex Hu et al. 2023</name>
    <dbReference type="NCBI Taxonomy" id="2930094"/>
    <lineage>
        <taxon>Bacteria</taxon>
        <taxon>Pseudomonadati</taxon>
        <taxon>Pseudomonadota</taxon>
        <taxon>Alphaproteobacteria</taxon>
        <taxon>Sphingomonadales</taxon>
        <taxon>Sphingomonadaceae</taxon>
        <taxon>Novosphingobium</taxon>
    </lineage>
</organism>
<proteinExistence type="predicted"/>
<accession>A0ABT0AEX6</accession>
<dbReference type="Proteomes" id="UP001162802">
    <property type="component" value="Unassembled WGS sequence"/>
</dbReference>
<keyword evidence="3" id="KW-1185">Reference proteome</keyword>